<evidence type="ECO:0000256" key="1">
    <source>
        <dbReference type="SAM" id="MobiDB-lite"/>
    </source>
</evidence>
<reference evidence="2" key="1">
    <citation type="submission" date="2020-08" db="EMBL/GenBank/DDBJ databases">
        <title>Genome sequencing and assembly of the red palm weevil Rhynchophorus ferrugineus.</title>
        <authorList>
            <person name="Dias G.B."/>
            <person name="Bergman C.M."/>
            <person name="Manee M."/>
        </authorList>
    </citation>
    <scope>NUCLEOTIDE SEQUENCE</scope>
    <source>
        <strain evidence="2">AA-2017</strain>
        <tissue evidence="2">Whole larva</tissue>
    </source>
</reference>
<organism evidence="2 3">
    <name type="scientific">Rhynchophorus ferrugineus</name>
    <name type="common">Red palm weevil</name>
    <name type="synonym">Curculio ferrugineus</name>
    <dbReference type="NCBI Taxonomy" id="354439"/>
    <lineage>
        <taxon>Eukaryota</taxon>
        <taxon>Metazoa</taxon>
        <taxon>Ecdysozoa</taxon>
        <taxon>Arthropoda</taxon>
        <taxon>Hexapoda</taxon>
        <taxon>Insecta</taxon>
        <taxon>Pterygota</taxon>
        <taxon>Neoptera</taxon>
        <taxon>Endopterygota</taxon>
        <taxon>Coleoptera</taxon>
        <taxon>Polyphaga</taxon>
        <taxon>Cucujiformia</taxon>
        <taxon>Curculionidae</taxon>
        <taxon>Dryophthorinae</taxon>
        <taxon>Rhynchophorus</taxon>
    </lineage>
</organism>
<feature type="compositionally biased region" description="Basic and acidic residues" evidence="1">
    <location>
        <begin position="46"/>
        <end position="66"/>
    </location>
</feature>
<gene>
    <name evidence="2" type="ORF">GWI33_002865</name>
</gene>
<sequence>MSEVKEVDAAESRAEDDHTNPTPTDVAEEAKAPEADPEAESGEADNIEKLLSVDEPKEESPPVKDSDLKIKDVEIVDVKNFVLTPRDSKDPSYGNLVLPYRVVCRQRYRRAGAIQRAQFIKEIKQHELLQTKALDGVRIHREFCNAIIRQPRPESLIKLTERQKLKLEELLAEP</sequence>
<feature type="region of interest" description="Disordered" evidence="1">
    <location>
        <begin position="1"/>
        <end position="66"/>
    </location>
</feature>
<keyword evidence="3" id="KW-1185">Reference proteome</keyword>
<evidence type="ECO:0000313" key="2">
    <source>
        <dbReference type="EMBL" id="KAF7282290.1"/>
    </source>
</evidence>
<accession>A0A834IK18</accession>
<dbReference type="AlphaFoldDB" id="A0A834IK18"/>
<dbReference type="InterPro" id="IPR032004">
    <property type="entry name" value="DUF4790"/>
</dbReference>
<feature type="compositionally biased region" description="Basic and acidic residues" evidence="1">
    <location>
        <begin position="1"/>
        <end position="19"/>
    </location>
</feature>
<dbReference type="OrthoDB" id="7675754at2759"/>
<dbReference type="Pfam" id="PF16037">
    <property type="entry name" value="DUF4790"/>
    <property type="match status" value="1"/>
</dbReference>
<name>A0A834IK18_RHYFE</name>
<dbReference type="EMBL" id="JAACXV010000179">
    <property type="protein sequence ID" value="KAF7282290.1"/>
    <property type="molecule type" value="Genomic_DNA"/>
</dbReference>
<proteinExistence type="predicted"/>
<evidence type="ECO:0000313" key="3">
    <source>
        <dbReference type="Proteomes" id="UP000625711"/>
    </source>
</evidence>
<dbReference type="Proteomes" id="UP000625711">
    <property type="component" value="Unassembled WGS sequence"/>
</dbReference>
<feature type="compositionally biased region" description="Acidic residues" evidence="1">
    <location>
        <begin position="35"/>
        <end position="45"/>
    </location>
</feature>
<comment type="caution">
    <text evidence="2">The sequence shown here is derived from an EMBL/GenBank/DDBJ whole genome shotgun (WGS) entry which is preliminary data.</text>
</comment>
<protein>
    <submittedName>
        <fullName evidence="2">Uncharacterized protein</fullName>
    </submittedName>
</protein>